<keyword evidence="2" id="KW-1185">Reference proteome</keyword>
<organism evidence="1 2">
    <name type="scientific">Biomaibacter acetigenes</name>
    <dbReference type="NCBI Taxonomy" id="2316383"/>
    <lineage>
        <taxon>Bacteria</taxon>
        <taxon>Bacillati</taxon>
        <taxon>Bacillota</taxon>
        <taxon>Clostridia</taxon>
        <taxon>Thermosediminibacterales</taxon>
        <taxon>Tepidanaerobacteraceae</taxon>
        <taxon>Biomaibacter</taxon>
    </lineage>
</organism>
<dbReference type="RefSeq" id="WP_120765457.1">
    <property type="nucleotide sequence ID" value="NZ_CP033169.1"/>
</dbReference>
<accession>A0A3G2R5A8</accession>
<gene>
    <name evidence="1" type="ORF">D2962_07970</name>
</gene>
<dbReference type="Proteomes" id="UP000280960">
    <property type="component" value="Chromosome"/>
</dbReference>
<dbReference type="EMBL" id="CP033169">
    <property type="protein sequence ID" value="AYO30561.1"/>
    <property type="molecule type" value="Genomic_DNA"/>
</dbReference>
<evidence type="ECO:0000313" key="1">
    <source>
        <dbReference type="EMBL" id="AYO30561.1"/>
    </source>
</evidence>
<dbReference type="AlphaFoldDB" id="A0A3G2R5A8"/>
<dbReference type="KEGG" id="bacg:D2962_07970"/>
<protein>
    <submittedName>
        <fullName evidence="1">Uncharacterized protein</fullName>
    </submittedName>
</protein>
<evidence type="ECO:0000313" key="2">
    <source>
        <dbReference type="Proteomes" id="UP000280960"/>
    </source>
</evidence>
<dbReference type="SUPFAM" id="SSF57783">
    <property type="entry name" value="Zinc beta-ribbon"/>
    <property type="match status" value="1"/>
</dbReference>
<proteinExistence type="predicted"/>
<sequence>MHTLAGVKNQCKPYYIEGVETYEDAMRHEDWSGSTLGVRCPKCDQLFLIFYNKYMDDYGEYKKVWGFCTNCNNIIEAVINK</sequence>
<reference evidence="1 2" key="1">
    <citation type="submission" date="2018-10" db="EMBL/GenBank/DDBJ databases">
        <authorList>
            <person name="Zhang X."/>
        </authorList>
    </citation>
    <scope>NUCLEOTIDE SEQUENCE [LARGE SCALE GENOMIC DNA]</scope>
    <source>
        <strain evidence="1 2">SK-G1</strain>
    </source>
</reference>
<name>A0A3G2R5A8_9FIRM</name>